<feature type="signal peptide" evidence="1">
    <location>
        <begin position="1"/>
        <end position="20"/>
    </location>
</feature>
<evidence type="ECO:0000256" key="1">
    <source>
        <dbReference type="SAM" id="SignalP"/>
    </source>
</evidence>
<dbReference type="Pfam" id="PF16370">
    <property type="entry name" value="MetallophosC"/>
    <property type="match status" value="1"/>
</dbReference>
<protein>
    <submittedName>
        <fullName evidence="5">Calcineurin-like phosphoesterase family protein</fullName>
    </submittedName>
</protein>
<dbReference type="Gene3D" id="3.60.21.10">
    <property type="match status" value="1"/>
</dbReference>
<reference evidence="5 6" key="1">
    <citation type="submission" date="2019-03" db="EMBL/GenBank/DDBJ databases">
        <title>Genomic Encyclopedia of Archaeal and Bacterial Type Strains, Phase II (KMG-II): from individual species to whole genera.</title>
        <authorList>
            <person name="Goeker M."/>
        </authorList>
    </citation>
    <scope>NUCLEOTIDE SEQUENCE [LARGE SCALE GENOMIC DNA]</scope>
    <source>
        <strain evidence="5 6">DSM 19035</strain>
    </source>
</reference>
<evidence type="ECO:0000313" key="5">
    <source>
        <dbReference type="EMBL" id="TDQ11515.1"/>
    </source>
</evidence>
<gene>
    <name evidence="5" type="ORF">ATK78_0638</name>
</gene>
<dbReference type="Pfam" id="PF16371">
    <property type="entry name" value="MetallophosN"/>
    <property type="match status" value="1"/>
</dbReference>
<dbReference type="RefSeq" id="WP_133574585.1">
    <property type="nucleotide sequence ID" value="NZ_SNYC01000003.1"/>
</dbReference>
<accession>A0A4R6SZM6</accession>
<dbReference type="InterPro" id="IPR032285">
    <property type="entry name" value="Metallophos_N"/>
</dbReference>
<feature type="domain" description="Calcineurin-like phosphoesterase N-terminal" evidence="4">
    <location>
        <begin position="40"/>
        <end position="108"/>
    </location>
</feature>
<organism evidence="5 6">
    <name type="scientific">Pedobacter metabolipauper</name>
    <dbReference type="NCBI Taxonomy" id="425513"/>
    <lineage>
        <taxon>Bacteria</taxon>
        <taxon>Pseudomonadati</taxon>
        <taxon>Bacteroidota</taxon>
        <taxon>Sphingobacteriia</taxon>
        <taxon>Sphingobacteriales</taxon>
        <taxon>Sphingobacteriaceae</taxon>
        <taxon>Pedobacter</taxon>
    </lineage>
</organism>
<dbReference type="EMBL" id="SNYC01000003">
    <property type="protein sequence ID" value="TDQ11515.1"/>
    <property type="molecule type" value="Genomic_DNA"/>
</dbReference>
<feature type="domain" description="Calcineurin-like phosphoesterase C-terminal" evidence="3">
    <location>
        <begin position="345"/>
        <end position="513"/>
    </location>
</feature>
<evidence type="ECO:0000313" key="6">
    <source>
        <dbReference type="Proteomes" id="UP000295620"/>
    </source>
</evidence>
<keyword evidence="6" id="KW-1185">Reference proteome</keyword>
<sequence length="527" mass="60175">MIKKLLWVVLLLLVQSKLYAQEKAIGIVYEDKNVNNIKDKAEGGIKGVAVSNGSEVVLTDERGRYELPIGKDDIIFVIKPSGYQVGLNADNLPQSYYIHKPLGSPKSKFKGVAPTGKLPKSINFALHKQVENDDFKILVMGDPQVLDKRELEYYNKSILSEAAQVKDIAFGISLGDMVQEDLGLNGDYKKLTSNLHVPWYNVLGNHDMNTDSGIDSLHDETFEADFGPASYSFNYGKAHFIILDNNVFPDPRGGKGLWAGYTKKQFRFIENDLKQVKKDQLVIIANHIQMNIVNENSFRKEDRQQLFNLFKGYTNVLVLSAHTHNNQQFFYTKEDGWPNETRLHEYNVGAACGNWYSGKINERGVAESTMSDGTPVGFVTMQISGNKYKADYKVSGKPEDYQIGLFHRKVMATIWWEGRGRLYANFFMGHKGSKVEYRIDNENWKPMRYIVEPDPAYIAELYRWDTADILFPGRRPTEPANCTHLWWAQLTNDRPLGTHSIEVRAKDDYGQTFVQKSSFRIEESKYK</sequence>
<keyword evidence="1" id="KW-0732">Signal</keyword>
<dbReference type="Pfam" id="PF00149">
    <property type="entry name" value="Metallophos"/>
    <property type="match status" value="1"/>
</dbReference>
<dbReference type="AlphaFoldDB" id="A0A4R6SZM6"/>
<name>A0A4R6SZM6_9SPHI</name>
<feature type="domain" description="Calcineurin-like phosphoesterase" evidence="2">
    <location>
        <begin position="135"/>
        <end position="325"/>
    </location>
</feature>
<dbReference type="InterPro" id="IPR004843">
    <property type="entry name" value="Calcineurin-like_PHP"/>
</dbReference>
<dbReference type="PANTHER" id="PTHR43143">
    <property type="entry name" value="METALLOPHOSPHOESTERASE, CALCINEURIN SUPERFAMILY"/>
    <property type="match status" value="1"/>
</dbReference>
<dbReference type="InterPro" id="IPR032288">
    <property type="entry name" value="Metallophos_C"/>
</dbReference>
<evidence type="ECO:0000259" key="3">
    <source>
        <dbReference type="Pfam" id="PF16370"/>
    </source>
</evidence>
<dbReference type="InterPro" id="IPR029052">
    <property type="entry name" value="Metallo-depent_PP-like"/>
</dbReference>
<dbReference type="Proteomes" id="UP000295620">
    <property type="component" value="Unassembled WGS sequence"/>
</dbReference>
<dbReference type="GO" id="GO:0016787">
    <property type="term" value="F:hydrolase activity"/>
    <property type="evidence" value="ECO:0007669"/>
    <property type="project" value="InterPro"/>
</dbReference>
<comment type="caution">
    <text evidence="5">The sequence shown here is derived from an EMBL/GenBank/DDBJ whole genome shotgun (WGS) entry which is preliminary data.</text>
</comment>
<dbReference type="InterPro" id="IPR051918">
    <property type="entry name" value="STPP_CPPED1"/>
</dbReference>
<evidence type="ECO:0000259" key="2">
    <source>
        <dbReference type="Pfam" id="PF00149"/>
    </source>
</evidence>
<dbReference type="PANTHER" id="PTHR43143:SF6">
    <property type="entry name" value="BLL3016 PROTEIN"/>
    <property type="match status" value="1"/>
</dbReference>
<proteinExistence type="predicted"/>
<dbReference type="SUPFAM" id="SSF56300">
    <property type="entry name" value="Metallo-dependent phosphatases"/>
    <property type="match status" value="1"/>
</dbReference>
<feature type="chain" id="PRO_5020426140" evidence="1">
    <location>
        <begin position="21"/>
        <end position="527"/>
    </location>
</feature>
<dbReference type="OrthoDB" id="1776264at2"/>
<evidence type="ECO:0000259" key="4">
    <source>
        <dbReference type="Pfam" id="PF16371"/>
    </source>
</evidence>